<dbReference type="KEGG" id="cthd:CDO33_11210"/>
<dbReference type="AlphaFoldDB" id="A0A2K2FLI1"/>
<dbReference type="SUPFAM" id="SSF51905">
    <property type="entry name" value="FAD/NAD(P)-binding domain"/>
    <property type="match status" value="1"/>
</dbReference>
<dbReference type="PANTHER" id="PTHR43498:SF1">
    <property type="entry name" value="COB--COM HETERODISULFIDE REDUCTASE IRON-SULFUR SUBUNIT A"/>
    <property type="match status" value="1"/>
</dbReference>
<evidence type="ECO:0000256" key="3">
    <source>
        <dbReference type="ARBA" id="ARBA00023002"/>
    </source>
</evidence>
<evidence type="ECO:0000256" key="4">
    <source>
        <dbReference type="ARBA" id="ARBA00023004"/>
    </source>
</evidence>
<evidence type="ECO:0000313" key="7">
    <source>
        <dbReference type="Proteomes" id="UP000236151"/>
    </source>
</evidence>
<keyword evidence="4" id="KW-0408">Iron</keyword>
<evidence type="ECO:0000313" key="6">
    <source>
        <dbReference type="EMBL" id="PNU01235.1"/>
    </source>
</evidence>
<name>A0A2K2FLI1_9CLOT</name>
<protein>
    <recommendedName>
        <fullName evidence="8">FAD-dependent oxidoreductase</fullName>
    </recommendedName>
</protein>
<dbReference type="InterPro" id="IPR039650">
    <property type="entry name" value="HdrA-like"/>
</dbReference>
<gene>
    <name evidence="6" type="ORF">CDQ84_02290</name>
</gene>
<accession>A0A2K2FLI1</accession>
<sequence>MSGNKKYDLIVAGGGLSGVAAAVAAAREGVKVLLIEKNGYLGGMATAGLVNPFMPYCERSENGGYNWNKIVNEGLFKEILRRLDELEGLHKNRQTFNEEIMKLVLDRMILEHKIDILLHSFISSVEKQGARLKAVTVTSKSGTASYEGSYFVDATGDADLSTLAGCEYRIGRDSDHLCQPMTLCFRLANVDTSKYDRNFVNKKFNEMKQKGLIKNPREDVLTFAHVVDDVMHFNSTRVVGKSGVKAEDLTQAEIEAREQVYELYRFMKDNILGFENCQLLMSAPEIGVRESRRIVGEYTITQEDLLNTVKFEDSIARGTYPVDIHNPSGSGTVIQHIPAGDYYTIPYRALLPKGMDNLIVAGRPISSTHEAHSAYRVMPICTCIGEGAGTAASIAVKRNLAFRDVDYKEIQSLLDSHGALY</sequence>
<dbReference type="GO" id="GO:0016491">
    <property type="term" value="F:oxidoreductase activity"/>
    <property type="evidence" value="ECO:0007669"/>
    <property type="project" value="UniProtKB-KW"/>
</dbReference>
<dbReference type="InterPro" id="IPR036188">
    <property type="entry name" value="FAD/NAD-bd_sf"/>
</dbReference>
<comment type="caution">
    <text evidence="6">The sequence shown here is derived from an EMBL/GenBank/DDBJ whole genome shotgun (WGS) entry which is preliminary data.</text>
</comment>
<dbReference type="GO" id="GO:0046872">
    <property type="term" value="F:metal ion binding"/>
    <property type="evidence" value="ECO:0007669"/>
    <property type="project" value="UniProtKB-KW"/>
</dbReference>
<keyword evidence="2" id="KW-0479">Metal-binding</keyword>
<evidence type="ECO:0000256" key="5">
    <source>
        <dbReference type="ARBA" id="ARBA00023014"/>
    </source>
</evidence>
<proteinExistence type="predicted"/>
<keyword evidence="1" id="KW-0004">4Fe-4S</keyword>
<keyword evidence="7" id="KW-1185">Reference proteome</keyword>
<dbReference type="EMBL" id="NIOJ01000003">
    <property type="protein sequence ID" value="PNU01235.1"/>
    <property type="molecule type" value="Genomic_DNA"/>
</dbReference>
<dbReference type="Gene3D" id="3.50.50.60">
    <property type="entry name" value="FAD/NAD(P)-binding domain"/>
    <property type="match status" value="1"/>
</dbReference>
<dbReference type="GO" id="GO:0051539">
    <property type="term" value="F:4 iron, 4 sulfur cluster binding"/>
    <property type="evidence" value="ECO:0007669"/>
    <property type="project" value="UniProtKB-KW"/>
</dbReference>
<dbReference type="RefSeq" id="WP_103080092.1">
    <property type="nucleotide sequence ID" value="NZ_CP021850.1"/>
</dbReference>
<keyword evidence="5" id="KW-0411">Iron-sulfur</keyword>
<evidence type="ECO:0008006" key="8">
    <source>
        <dbReference type="Google" id="ProtNLM"/>
    </source>
</evidence>
<dbReference type="PANTHER" id="PTHR43498">
    <property type="entry name" value="FERREDOXIN:COB-COM HETERODISULFIDE REDUCTASE SUBUNIT A"/>
    <property type="match status" value="1"/>
</dbReference>
<keyword evidence="3" id="KW-0560">Oxidoreductase</keyword>
<reference evidence="6 7" key="1">
    <citation type="submission" date="2017-06" db="EMBL/GenBank/DDBJ databases">
        <title>Investigating the central metabolism of Clostridium thermosuccinogenes.</title>
        <authorList>
            <person name="Koendjbiharie J.G."/>
            <person name="van Kranenburg R."/>
        </authorList>
    </citation>
    <scope>NUCLEOTIDE SEQUENCE [LARGE SCALE GENOMIC DNA]</scope>
    <source>
        <strain evidence="6 7">DSM 5806</strain>
    </source>
</reference>
<organism evidence="6 7">
    <name type="scientific">Clostridium thermosuccinogenes</name>
    <dbReference type="NCBI Taxonomy" id="84032"/>
    <lineage>
        <taxon>Bacteria</taxon>
        <taxon>Bacillati</taxon>
        <taxon>Bacillota</taxon>
        <taxon>Clostridia</taxon>
        <taxon>Eubacteriales</taxon>
        <taxon>Clostridiaceae</taxon>
        <taxon>Clostridium</taxon>
    </lineage>
</organism>
<evidence type="ECO:0000256" key="1">
    <source>
        <dbReference type="ARBA" id="ARBA00022485"/>
    </source>
</evidence>
<dbReference type="Proteomes" id="UP000236151">
    <property type="component" value="Unassembled WGS sequence"/>
</dbReference>
<dbReference type="Pfam" id="PF12831">
    <property type="entry name" value="FAD_oxidored"/>
    <property type="match status" value="1"/>
</dbReference>
<dbReference type="OrthoDB" id="9759982at2"/>
<evidence type="ECO:0000256" key="2">
    <source>
        <dbReference type="ARBA" id="ARBA00022723"/>
    </source>
</evidence>